<dbReference type="Proteomes" id="UP000012488">
    <property type="component" value="Chromosome"/>
</dbReference>
<organism evidence="3 4">
    <name type="scientific">Methylobacterium mesophilicum SR1.6/6</name>
    <dbReference type="NCBI Taxonomy" id="908290"/>
    <lineage>
        <taxon>Bacteria</taxon>
        <taxon>Pseudomonadati</taxon>
        <taxon>Pseudomonadota</taxon>
        <taxon>Alphaproteobacteria</taxon>
        <taxon>Hyphomicrobiales</taxon>
        <taxon>Methylobacteriaceae</taxon>
        <taxon>Methylobacterium</taxon>
    </lineage>
</organism>
<dbReference type="PRINTS" id="PR00080">
    <property type="entry name" value="SDRFAMILY"/>
</dbReference>
<reference evidence="3 4" key="1">
    <citation type="journal article" date="2012" name="Genet. Mol. Biol.">
        <title>Analysis of 16S rRNA and mxaF genes revealing insights into Methylobacterium niche-specific plant association.</title>
        <authorList>
            <person name="Dourado M.N."/>
            <person name="Andreote F.D."/>
            <person name="Dini-Andreote F."/>
            <person name="Conti R."/>
            <person name="Araujo J.M."/>
            <person name="Araujo W.L."/>
        </authorList>
    </citation>
    <scope>NUCLEOTIDE SEQUENCE [LARGE SCALE GENOMIC DNA]</scope>
    <source>
        <strain evidence="3 4">SR1.6/6</strain>
    </source>
</reference>
<protein>
    <submittedName>
        <fullName evidence="3">Glucose 1-dehydrogenase</fullName>
        <ecNumber evidence="3">1.1.1.47</ecNumber>
    </submittedName>
</protein>
<dbReference type="AlphaFoldDB" id="A0A6B9FE09"/>
<proteinExistence type="inferred from homology"/>
<dbReference type="EMBL" id="CP043538">
    <property type="protein sequence ID" value="QGY01393.1"/>
    <property type="molecule type" value="Genomic_DNA"/>
</dbReference>
<keyword evidence="2 3" id="KW-0560">Oxidoreductase</keyword>
<dbReference type="SUPFAM" id="SSF51735">
    <property type="entry name" value="NAD(P)-binding Rossmann-fold domains"/>
    <property type="match status" value="1"/>
</dbReference>
<dbReference type="EC" id="1.1.1.47" evidence="3"/>
<evidence type="ECO:0000313" key="3">
    <source>
        <dbReference type="EMBL" id="QGY01393.1"/>
    </source>
</evidence>
<dbReference type="PRINTS" id="PR00081">
    <property type="entry name" value="GDHRDH"/>
</dbReference>
<dbReference type="NCBIfam" id="NF005559">
    <property type="entry name" value="PRK07231.1"/>
    <property type="match status" value="1"/>
</dbReference>
<dbReference type="Pfam" id="PF13561">
    <property type="entry name" value="adh_short_C2"/>
    <property type="match status" value="1"/>
</dbReference>
<dbReference type="KEGG" id="mmes:MMSR116_05375"/>
<dbReference type="InterPro" id="IPR002347">
    <property type="entry name" value="SDR_fam"/>
</dbReference>
<reference evidence="3 4" key="2">
    <citation type="journal article" date="2013" name="Genome Announc.">
        <title>Draft Genome Sequence of Methylobacterium mesophilicum Strain SR1.6/6, Isolated from Citrus sinensis.</title>
        <authorList>
            <person name="Marinho Almeida D."/>
            <person name="Dini-Andreote F."/>
            <person name="Camargo Neves A.A."/>
            <person name="Juca Ramos R.T."/>
            <person name="Andreote F.D."/>
            <person name="Carneiro A.R."/>
            <person name="Oliveira de Souza Lima A."/>
            <person name="Caracciolo Gomes de Sa P.H."/>
            <person name="Ribeiro Barbosa M.S."/>
            <person name="Araujo W.L."/>
            <person name="Silva A."/>
        </authorList>
    </citation>
    <scope>NUCLEOTIDE SEQUENCE [LARGE SCALE GENOMIC DNA]</scope>
    <source>
        <strain evidence="3 4">SR1.6/6</strain>
    </source>
</reference>
<evidence type="ECO:0000256" key="2">
    <source>
        <dbReference type="ARBA" id="ARBA00023002"/>
    </source>
</evidence>
<dbReference type="InterPro" id="IPR036291">
    <property type="entry name" value="NAD(P)-bd_dom_sf"/>
</dbReference>
<accession>A0A6B9FE09</accession>
<sequence length="268" mass="27701">MAERLLGKVALVTGAGRGIGEAVARAFAVEGAFVWVTDRDGTAGRAVAEAIGRDQAHFAQLDVRNEAAWEAVMADLLARHGRLDGLVNNAGITGFEDGPAAHDPENATLADWRAVHATNLDGVFLGCKHAIRAMRHRGSGAIVNISSRSGLVGIPMAAAYASSKAAVRNHTKSVALYCAAQGLNVRCNSIHPAAVLTPMWEPMLGDGPGRADRMAALVADTPLRRFGTPEEVAAVCVLLASDEAAYMTGSEISIDGGLLAGTAASPGD</sequence>
<dbReference type="OrthoDB" id="5457012at2"/>
<evidence type="ECO:0000256" key="1">
    <source>
        <dbReference type="ARBA" id="ARBA00006484"/>
    </source>
</evidence>
<dbReference type="PANTHER" id="PTHR24321:SF15">
    <property type="entry name" value="OXIDOREDUCTASE UCPA"/>
    <property type="match status" value="1"/>
</dbReference>
<gene>
    <name evidence="3" type="ORF">MMSR116_05375</name>
</gene>
<name>A0A6B9FE09_9HYPH</name>
<dbReference type="PANTHER" id="PTHR24321">
    <property type="entry name" value="DEHYDROGENASES, SHORT CHAIN"/>
    <property type="match status" value="1"/>
</dbReference>
<evidence type="ECO:0000313" key="4">
    <source>
        <dbReference type="Proteomes" id="UP000012488"/>
    </source>
</evidence>
<dbReference type="RefSeq" id="WP_010685218.1">
    <property type="nucleotide sequence ID" value="NZ_CP043538.1"/>
</dbReference>
<dbReference type="Gene3D" id="3.40.50.720">
    <property type="entry name" value="NAD(P)-binding Rossmann-like Domain"/>
    <property type="match status" value="1"/>
</dbReference>
<comment type="similarity">
    <text evidence="1">Belongs to the short-chain dehydrogenases/reductases (SDR) family.</text>
</comment>
<dbReference type="FunFam" id="3.40.50.720:FF:000084">
    <property type="entry name" value="Short-chain dehydrogenase reductase"/>
    <property type="match status" value="1"/>
</dbReference>
<dbReference type="GO" id="GO:0047936">
    <property type="term" value="F:glucose 1-dehydrogenase [NAD(P)+] activity"/>
    <property type="evidence" value="ECO:0007669"/>
    <property type="project" value="UniProtKB-EC"/>
</dbReference>